<dbReference type="InterPro" id="IPR007345">
    <property type="entry name" value="Polysacch_pyruvyl_Trfase"/>
</dbReference>
<dbReference type="HOGENOM" id="CLU_836346_0_0_3"/>
<keyword evidence="2" id="KW-0808">Transferase</keyword>
<evidence type="ECO:0000313" key="3">
    <source>
        <dbReference type="Proteomes" id="UP000010474"/>
    </source>
</evidence>
<protein>
    <submittedName>
        <fullName evidence="2">Polysaccharide pyruvyl transferase</fullName>
    </submittedName>
</protein>
<reference evidence="3" key="1">
    <citation type="journal article" date="2013" name="Proc. Natl. Acad. Sci. U.S.A.">
        <title>Improving the coverage of the cyanobacterial phylum using diversity-driven genome sequencing.</title>
        <authorList>
            <person name="Shih P.M."/>
            <person name="Wu D."/>
            <person name="Latifi A."/>
            <person name="Axen S.D."/>
            <person name="Fewer D.P."/>
            <person name="Talla E."/>
            <person name="Calteau A."/>
            <person name="Cai F."/>
            <person name="Tandeau de Marsac N."/>
            <person name="Rippka R."/>
            <person name="Herdman M."/>
            <person name="Sivonen K."/>
            <person name="Coursin T."/>
            <person name="Laurent T."/>
            <person name="Goodwin L."/>
            <person name="Nolan M."/>
            <person name="Davenport K.W."/>
            <person name="Han C.S."/>
            <person name="Rubin E.M."/>
            <person name="Eisen J.A."/>
            <person name="Woyke T."/>
            <person name="Gugger M."/>
            <person name="Kerfeld C.A."/>
        </authorList>
    </citation>
    <scope>NUCLEOTIDE SEQUENCE [LARGE SCALE GENOMIC DNA]</scope>
    <source>
        <strain evidence="3">ATCC 27899 / PCC 7122</strain>
    </source>
</reference>
<evidence type="ECO:0000313" key="2">
    <source>
        <dbReference type="EMBL" id="AFZ59168.1"/>
    </source>
</evidence>
<dbReference type="RefSeq" id="WP_015215789.1">
    <property type="nucleotide sequence ID" value="NC_019771.1"/>
</dbReference>
<dbReference type="GO" id="GO:0016740">
    <property type="term" value="F:transferase activity"/>
    <property type="evidence" value="ECO:0007669"/>
    <property type="project" value="UniProtKB-KW"/>
</dbReference>
<dbReference type="Pfam" id="PF04230">
    <property type="entry name" value="PS_pyruv_trans"/>
    <property type="match status" value="1"/>
</dbReference>
<accession>K9ZIV4</accession>
<dbReference type="EMBL" id="CP003659">
    <property type="protein sequence ID" value="AFZ59168.1"/>
    <property type="molecule type" value="Genomic_DNA"/>
</dbReference>
<dbReference type="PANTHER" id="PTHR36836:SF1">
    <property type="entry name" value="COLANIC ACID BIOSYNTHESIS PROTEIN WCAK"/>
    <property type="match status" value="1"/>
</dbReference>
<keyword evidence="3" id="KW-1185">Reference proteome</keyword>
<dbReference type="PATRIC" id="fig|272123.3.peg.4115"/>
<dbReference type="PANTHER" id="PTHR36836">
    <property type="entry name" value="COLANIC ACID BIOSYNTHESIS PROTEIN WCAK"/>
    <property type="match status" value="1"/>
</dbReference>
<sequence>MKIAVFGYYNALNAGDDRIQYSITRLLQGNTIVFLPHYLSPPQEYLQSFDWILIGGGGLVFERVGIWVNPKQWIKKCKAKIGVLGLGVNRVSQDLLVDLYDLIENSEFFYVRDEQSKSLLNNNPKVEIHPDLTWCFPHPLEKNTTFDSIDNKIAVNLVPCHWKEFDVPMWFKELSKFKLNPFPLNFNQNRDFDLLKTYFGGLTPDEFSLQPLVESQLLVGCRYHAIIFAMQMGKPFIAINYDDKVHRLLAESKLLELCLETTEYALVPEKINFILANQDKIKEKIKLFVHTQKEKSIYLTESLQKHISTTQKPQATPFNFLKTNVKKILNRS</sequence>
<dbReference type="Proteomes" id="UP000010474">
    <property type="component" value="Chromosome"/>
</dbReference>
<evidence type="ECO:0000259" key="1">
    <source>
        <dbReference type="Pfam" id="PF04230"/>
    </source>
</evidence>
<proteinExistence type="predicted"/>
<dbReference type="AlphaFoldDB" id="K9ZIV4"/>
<organism evidence="2 3">
    <name type="scientific">Anabaena cylindrica (strain ATCC 27899 / PCC 7122)</name>
    <dbReference type="NCBI Taxonomy" id="272123"/>
    <lineage>
        <taxon>Bacteria</taxon>
        <taxon>Bacillati</taxon>
        <taxon>Cyanobacteriota</taxon>
        <taxon>Cyanophyceae</taxon>
        <taxon>Nostocales</taxon>
        <taxon>Nostocaceae</taxon>
        <taxon>Anabaena</taxon>
    </lineage>
</organism>
<dbReference type="OrthoDB" id="3199616at2"/>
<name>K9ZIV4_ANACC</name>
<dbReference type="STRING" id="272123.Anacy_3787"/>
<dbReference type="eggNOG" id="COG2327">
    <property type="taxonomic scope" value="Bacteria"/>
</dbReference>
<dbReference type="KEGG" id="acy:Anacy_3787"/>
<feature type="domain" description="Polysaccharide pyruvyl transferase" evidence="1">
    <location>
        <begin position="13"/>
        <end position="242"/>
    </location>
</feature>
<gene>
    <name evidence="2" type="ordered locus">Anacy_3787</name>
</gene>